<dbReference type="PROSITE" id="PS51257">
    <property type="entry name" value="PROKAR_LIPOPROTEIN"/>
    <property type="match status" value="1"/>
</dbReference>
<keyword evidence="10" id="KW-1185">Reference proteome</keyword>
<evidence type="ECO:0000256" key="4">
    <source>
        <dbReference type="ARBA" id="ARBA00022825"/>
    </source>
</evidence>
<dbReference type="GO" id="GO:0006508">
    <property type="term" value="P:proteolysis"/>
    <property type="evidence" value="ECO:0007669"/>
    <property type="project" value="UniProtKB-KW"/>
</dbReference>
<feature type="domain" description="Peptidase S9A N-terminal" evidence="8">
    <location>
        <begin position="43"/>
        <end position="441"/>
    </location>
</feature>
<dbReference type="PANTHER" id="PTHR11757:SF19">
    <property type="entry name" value="PROLYL ENDOPEPTIDASE-LIKE"/>
    <property type="match status" value="1"/>
</dbReference>
<comment type="caution">
    <text evidence="9">The sequence shown here is derived from an EMBL/GenBank/DDBJ whole genome shotgun (WGS) entry which is preliminary data.</text>
</comment>
<dbReference type="GO" id="GO:0004252">
    <property type="term" value="F:serine-type endopeptidase activity"/>
    <property type="evidence" value="ECO:0007669"/>
    <property type="project" value="InterPro"/>
</dbReference>
<sequence length="725" mass="82820">MSKIHLLAAGVAVCLLSACQPGESPEPPKPTSKMFEHQDLPQPVAAKKPKTLSIHGDDRTDNYYWLNEREDPEVIAYLEAENEYKNQVMAHLKPFQEKLYEEIVARIKPDDTSVPYKDNGYFYLTRFEEGKEYPIYSRKKESLDAEEEVMLDANELAKPYSYFAVGGRSVSPDNLLLAYGEDTLSRRIYTLKFKNLSTGEYLPDEIPGTTGSAVWANNNKTVFYTVKDPVTLRSYKVMRHEIGTPVSEDVTVFEEQDDTFIAFAYKTKSDKYIVAGSYATLSQEYRVLDADQPQGEFRIIQPRERNLEYSIAHYQDKFYIRTNLDAQNFRLMVTNEDNTGKENWTEVIPHREDVLLEDMDIFKDYLVLSERKAGITQIRVRPWEGQEHYIDFGEDAYMAYTSTNLEFDTDVLRMGYTSLTTPNTTYDYHLKTREFTMLKQQEVVGGFNSDDYVSERIMVEARDGAKVPVSLVYRKGFKKDGSQPLLLYGYGSYGASMDPYFSSVRLSLLDRGFAYAIAHIRGGEEMGRQWYEDGKLLKKKNTFTDFIDCGEYLIQNNYTSKGNLYAMGGSAGGLLMGAVINMKPDLWSGIIAAVPFVDVVTTMLDESIPLTTGEYDEWGNPNDETYYTYIKSYSPYDNVEAKAYPPMMVTTGLHDSQVQYWEPAKWVAKLREMKTDNNPLLLHTNMETGHGGASGRFERYKETAMEYAFLLDLAGRADVTAPVKD</sequence>
<reference evidence="9 10" key="1">
    <citation type="submission" date="2019-08" db="EMBL/GenBank/DDBJ databases">
        <title>Genome of Phaeodactylibacter luteus.</title>
        <authorList>
            <person name="Bowman J.P."/>
        </authorList>
    </citation>
    <scope>NUCLEOTIDE SEQUENCE [LARGE SCALE GENOMIC DNA]</scope>
    <source>
        <strain evidence="9 10">KCTC 42180</strain>
    </source>
</reference>
<comment type="similarity">
    <text evidence="1">Belongs to the peptidase S9A family.</text>
</comment>
<dbReference type="Proteomes" id="UP000321580">
    <property type="component" value="Unassembled WGS sequence"/>
</dbReference>
<proteinExistence type="inferred from homology"/>
<organism evidence="9 10">
    <name type="scientific">Phaeodactylibacter luteus</name>
    <dbReference type="NCBI Taxonomy" id="1564516"/>
    <lineage>
        <taxon>Bacteria</taxon>
        <taxon>Pseudomonadati</taxon>
        <taxon>Bacteroidota</taxon>
        <taxon>Saprospiria</taxon>
        <taxon>Saprospirales</taxon>
        <taxon>Haliscomenobacteraceae</taxon>
        <taxon>Phaeodactylibacter</taxon>
    </lineage>
</organism>
<evidence type="ECO:0000256" key="6">
    <source>
        <dbReference type="ARBA" id="ARBA00081187"/>
    </source>
</evidence>
<dbReference type="AlphaFoldDB" id="A0A5C6RIS8"/>
<keyword evidence="4" id="KW-0720">Serine protease</keyword>
<dbReference type="InterPro" id="IPR023302">
    <property type="entry name" value="Pept_S9A_N"/>
</dbReference>
<dbReference type="Gene3D" id="3.40.50.1820">
    <property type="entry name" value="alpha/beta hydrolase"/>
    <property type="match status" value="1"/>
</dbReference>
<dbReference type="Gene3D" id="2.130.10.120">
    <property type="entry name" value="Prolyl oligopeptidase, N-terminal domain"/>
    <property type="match status" value="1"/>
</dbReference>
<dbReference type="InterPro" id="IPR029058">
    <property type="entry name" value="AB_hydrolase_fold"/>
</dbReference>
<dbReference type="PANTHER" id="PTHR11757">
    <property type="entry name" value="PROTEASE FAMILY S9A OLIGOPEPTIDASE"/>
    <property type="match status" value="1"/>
</dbReference>
<dbReference type="InterPro" id="IPR051543">
    <property type="entry name" value="Serine_Peptidase_S9A"/>
</dbReference>
<evidence type="ECO:0000313" key="9">
    <source>
        <dbReference type="EMBL" id="TXB62201.1"/>
    </source>
</evidence>
<dbReference type="OrthoDB" id="9801421at2"/>
<dbReference type="SUPFAM" id="SSF50993">
    <property type="entry name" value="Peptidase/esterase 'gauge' domain"/>
    <property type="match status" value="1"/>
</dbReference>
<accession>A0A5C6RIS8</accession>
<dbReference type="InterPro" id="IPR002470">
    <property type="entry name" value="Peptidase_S9A"/>
</dbReference>
<dbReference type="InterPro" id="IPR001375">
    <property type="entry name" value="Peptidase_S9_cat"/>
</dbReference>
<gene>
    <name evidence="9" type="ORF">FRY97_15225</name>
</gene>
<keyword evidence="3" id="KW-0378">Hydrolase</keyword>
<name>A0A5C6RIS8_9BACT</name>
<evidence type="ECO:0000259" key="7">
    <source>
        <dbReference type="Pfam" id="PF00326"/>
    </source>
</evidence>
<dbReference type="Pfam" id="PF02897">
    <property type="entry name" value="Peptidase_S9_N"/>
    <property type="match status" value="1"/>
</dbReference>
<comment type="function">
    <text evidence="5">Cleaves peptide bonds on the C-terminal side of prolyl residues within peptides that are up to approximately 30 amino acids long. Has an absolute requirement for an X-Pro bond in the trans configuration immediately preceding the Pro-Y scissible bond.</text>
</comment>
<keyword evidence="2" id="KW-0645">Protease</keyword>
<feature type="domain" description="Peptidase S9 prolyl oligopeptidase catalytic" evidence="7">
    <location>
        <begin position="500"/>
        <end position="714"/>
    </location>
</feature>
<evidence type="ECO:0000256" key="3">
    <source>
        <dbReference type="ARBA" id="ARBA00022801"/>
    </source>
</evidence>
<dbReference type="EMBL" id="VOOR01000034">
    <property type="protein sequence ID" value="TXB62201.1"/>
    <property type="molecule type" value="Genomic_DNA"/>
</dbReference>
<dbReference type="SUPFAM" id="SSF53474">
    <property type="entry name" value="alpha/beta-Hydrolases"/>
    <property type="match status" value="1"/>
</dbReference>
<evidence type="ECO:0000256" key="2">
    <source>
        <dbReference type="ARBA" id="ARBA00022670"/>
    </source>
</evidence>
<protein>
    <recommendedName>
        <fullName evidence="6">Proline-specific endopeptidase</fullName>
    </recommendedName>
</protein>
<dbReference type="Pfam" id="PF00326">
    <property type="entry name" value="Peptidase_S9"/>
    <property type="match status" value="1"/>
</dbReference>
<evidence type="ECO:0000256" key="1">
    <source>
        <dbReference type="ARBA" id="ARBA00005228"/>
    </source>
</evidence>
<dbReference type="PRINTS" id="PR00862">
    <property type="entry name" value="PROLIGOPTASE"/>
</dbReference>
<evidence type="ECO:0000313" key="10">
    <source>
        <dbReference type="Proteomes" id="UP000321580"/>
    </source>
</evidence>
<evidence type="ECO:0000259" key="8">
    <source>
        <dbReference type="Pfam" id="PF02897"/>
    </source>
</evidence>
<dbReference type="FunFam" id="3.40.50.1820:FF:000005">
    <property type="entry name" value="Prolyl endopeptidase"/>
    <property type="match status" value="1"/>
</dbReference>
<evidence type="ECO:0000256" key="5">
    <source>
        <dbReference type="ARBA" id="ARBA00060121"/>
    </source>
</evidence>